<feature type="transmembrane region" description="Helical" evidence="1">
    <location>
        <begin position="38"/>
        <end position="59"/>
    </location>
</feature>
<evidence type="ECO:0000313" key="2">
    <source>
        <dbReference type="EMBL" id="MBX7502847.1"/>
    </source>
</evidence>
<evidence type="ECO:0000313" key="3">
    <source>
        <dbReference type="Proteomes" id="UP000782554"/>
    </source>
</evidence>
<dbReference type="PANTHER" id="PTHR32024:SF1">
    <property type="entry name" value="KTR SYSTEM POTASSIUM UPTAKE PROTEIN B"/>
    <property type="match status" value="1"/>
</dbReference>
<name>A0ABS7JYV6_9SPHN</name>
<feature type="transmembrane region" description="Helical" evidence="1">
    <location>
        <begin position="71"/>
        <end position="95"/>
    </location>
</feature>
<protein>
    <submittedName>
        <fullName evidence="2">TrkH family potassium uptake protein</fullName>
    </submittedName>
</protein>
<organism evidence="2 3">
    <name type="scientific">Qipengyuania mesophila</name>
    <dbReference type="NCBI Taxonomy" id="2867246"/>
    <lineage>
        <taxon>Bacteria</taxon>
        <taxon>Pseudomonadati</taxon>
        <taxon>Pseudomonadota</taxon>
        <taxon>Alphaproteobacteria</taxon>
        <taxon>Sphingomonadales</taxon>
        <taxon>Erythrobacteraceae</taxon>
        <taxon>Qipengyuania</taxon>
    </lineage>
</organism>
<dbReference type="Proteomes" id="UP000782554">
    <property type="component" value="Unassembled WGS sequence"/>
</dbReference>
<accession>A0ABS7JYV6</accession>
<feature type="non-terminal residue" evidence="2">
    <location>
        <position position="106"/>
    </location>
</feature>
<gene>
    <name evidence="2" type="ORF">K3181_15510</name>
</gene>
<comment type="caution">
    <text evidence="2">The sequence shown here is derived from an EMBL/GenBank/DDBJ whole genome shotgun (WGS) entry which is preliminary data.</text>
</comment>
<dbReference type="EMBL" id="JAIGNU010000006">
    <property type="protein sequence ID" value="MBX7502847.1"/>
    <property type="molecule type" value="Genomic_DNA"/>
</dbReference>
<keyword evidence="1" id="KW-0472">Membrane</keyword>
<feature type="transmembrane region" description="Helical" evidence="1">
    <location>
        <begin position="12"/>
        <end position="31"/>
    </location>
</feature>
<proteinExistence type="predicted"/>
<reference evidence="2 3" key="1">
    <citation type="submission" date="2021-08" db="EMBL/GenBank/DDBJ databases">
        <title>Comparative Genomics Analysis of the Genus Qipengyuania Reveals Extensive Genetic Diversity and Metabolic Versatility, Including the Description of Fifteen Novel Species.</title>
        <authorList>
            <person name="Liu Y."/>
        </authorList>
    </citation>
    <scope>NUCLEOTIDE SEQUENCE [LARGE SCALE GENOMIC DNA]</scope>
    <source>
        <strain evidence="2 3">YG27</strain>
    </source>
</reference>
<evidence type="ECO:0000256" key="1">
    <source>
        <dbReference type="SAM" id="Phobius"/>
    </source>
</evidence>
<dbReference type="PANTHER" id="PTHR32024">
    <property type="entry name" value="TRK SYSTEM POTASSIUM UPTAKE PROTEIN TRKG-RELATED"/>
    <property type="match status" value="1"/>
</dbReference>
<keyword evidence="1" id="KW-0812">Transmembrane</keyword>
<keyword evidence="1" id="KW-1133">Transmembrane helix</keyword>
<sequence>MRGLRDPIRLIPALFLCAIALGTLVLSLPWATTEGIRAPFLTALFTATSAVAVTGLIVVDTPTYWSPFGQGAILLMFQLGGLGIMTAATLLGLMAGRGFGLRDRMA</sequence>
<keyword evidence="3" id="KW-1185">Reference proteome</keyword>